<evidence type="ECO:0000256" key="1">
    <source>
        <dbReference type="SAM" id="MobiDB-lite"/>
    </source>
</evidence>
<accession>A0ABR2L2W3</accession>
<comment type="caution">
    <text evidence="3">The sequence shown here is derived from an EMBL/GenBank/DDBJ whole genome shotgun (WGS) entry which is preliminary data.</text>
</comment>
<feature type="compositionally biased region" description="Polar residues" evidence="1">
    <location>
        <begin position="462"/>
        <end position="475"/>
    </location>
</feature>
<sequence length="674" mass="77246">MKINFEVADPKFSGNFDINIEECKVVEDFKSLFANSLHLNFNQFTITNLPSQLNLINEKYIFKLEITNRCNNITFHFPNGKKYNIPNCYQMSLSEVIAYFQNFDIYYSNQYIKNNLSILISGKEILKIDKPFFAVSEGSKVEVKHRGKTIELEYEDKLFILEEDERANFAYQLFYDSFHSAIRFNLISIQKEESNEKIRSNYKLKSDENYNIKIEHVFKFRNITDQKEQIKFNLSYLATVSEAKQKLSEYFIEAKKIEPEDILIYNCNQKTIAECGMQLKDIRNFNECIYFSANLKNVDQTHSIKFESKNNEPKNTEVQGNSSIKTETQENASKSTENQEKSSGNNENLKNASKNTEKQGKSSRNIESQANASKSTANREKLSGNNKSLENTSENTEVQGKSSIKTETQENASKSAENQEKSSGSNGSTLIDTENQEKSSKDTAIQEKSTGSTENKGDVDSDLQQTKNDLFSASSRKLKASNNSEESNEQENQEQKQTNQKSNANKKIKRRIKSYMPKKVPVDFSLSTEKVYINRSKSRQKQANSKETKSSLEKLPESPAGDDPLIAYKYQTNRSDDICEVKLRESGKVGEMKELISKKNDVPNINNIKILFAGKNLVDDLVVSDLEVGEATLFVYIRSEEDIFLMTANALKVHPNNSGDEYEYEYQYEEDEED</sequence>
<feature type="region of interest" description="Disordered" evidence="1">
    <location>
        <begin position="535"/>
        <end position="564"/>
    </location>
</feature>
<feature type="compositionally biased region" description="Polar residues" evidence="1">
    <location>
        <begin position="362"/>
        <end position="376"/>
    </location>
</feature>
<proteinExistence type="predicted"/>
<feature type="compositionally biased region" description="Basic and acidic residues" evidence="1">
    <location>
        <begin position="544"/>
        <end position="556"/>
    </location>
</feature>
<dbReference type="Proteomes" id="UP001470230">
    <property type="component" value="Unassembled WGS sequence"/>
</dbReference>
<dbReference type="InterPro" id="IPR029071">
    <property type="entry name" value="Ubiquitin-like_domsf"/>
</dbReference>
<evidence type="ECO:0000313" key="3">
    <source>
        <dbReference type="EMBL" id="KAK8896585.1"/>
    </source>
</evidence>
<feature type="compositionally biased region" description="Basic residues" evidence="1">
    <location>
        <begin position="504"/>
        <end position="513"/>
    </location>
</feature>
<protein>
    <recommendedName>
        <fullName evidence="2">Ubiquitin-like domain-containing protein</fullName>
    </recommendedName>
</protein>
<dbReference type="EMBL" id="JAPFFF010000002">
    <property type="protein sequence ID" value="KAK8896585.1"/>
    <property type="molecule type" value="Genomic_DNA"/>
</dbReference>
<feature type="compositionally biased region" description="Basic and acidic residues" evidence="1">
    <location>
        <begin position="306"/>
        <end position="315"/>
    </location>
</feature>
<feature type="compositionally biased region" description="Basic and acidic residues" evidence="1">
    <location>
        <begin position="435"/>
        <end position="445"/>
    </location>
</feature>
<keyword evidence="4" id="KW-1185">Reference proteome</keyword>
<evidence type="ECO:0000259" key="2">
    <source>
        <dbReference type="PROSITE" id="PS50053"/>
    </source>
</evidence>
<gene>
    <name evidence="3" type="ORF">M9Y10_014493</name>
</gene>
<dbReference type="InterPro" id="IPR000626">
    <property type="entry name" value="Ubiquitin-like_dom"/>
</dbReference>
<feature type="compositionally biased region" description="Polar residues" evidence="1">
    <location>
        <begin position="383"/>
        <end position="433"/>
    </location>
</feature>
<feature type="domain" description="Ubiquitin-like" evidence="2">
    <location>
        <begin position="566"/>
        <end position="632"/>
    </location>
</feature>
<dbReference type="Pfam" id="PF00240">
    <property type="entry name" value="ubiquitin"/>
    <property type="match status" value="1"/>
</dbReference>
<name>A0ABR2L2W3_9EUKA</name>
<reference evidence="3 4" key="1">
    <citation type="submission" date="2024-04" db="EMBL/GenBank/DDBJ databases">
        <title>Tritrichomonas musculus Genome.</title>
        <authorList>
            <person name="Alves-Ferreira E."/>
            <person name="Grigg M."/>
            <person name="Lorenzi H."/>
            <person name="Galac M."/>
        </authorList>
    </citation>
    <scope>NUCLEOTIDE SEQUENCE [LARGE SCALE GENOMIC DNA]</scope>
    <source>
        <strain evidence="3 4">EAF2021</strain>
    </source>
</reference>
<organism evidence="3 4">
    <name type="scientific">Tritrichomonas musculus</name>
    <dbReference type="NCBI Taxonomy" id="1915356"/>
    <lineage>
        <taxon>Eukaryota</taxon>
        <taxon>Metamonada</taxon>
        <taxon>Parabasalia</taxon>
        <taxon>Tritrichomonadida</taxon>
        <taxon>Tritrichomonadidae</taxon>
        <taxon>Tritrichomonas</taxon>
    </lineage>
</organism>
<dbReference type="PROSITE" id="PS50053">
    <property type="entry name" value="UBIQUITIN_2"/>
    <property type="match status" value="1"/>
</dbReference>
<feature type="region of interest" description="Disordered" evidence="1">
    <location>
        <begin position="306"/>
        <end position="515"/>
    </location>
</feature>
<feature type="compositionally biased region" description="Polar residues" evidence="1">
    <location>
        <begin position="316"/>
        <end position="354"/>
    </location>
</feature>
<evidence type="ECO:0000313" key="4">
    <source>
        <dbReference type="Proteomes" id="UP001470230"/>
    </source>
</evidence>
<dbReference type="SUPFAM" id="SSF54236">
    <property type="entry name" value="Ubiquitin-like"/>
    <property type="match status" value="1"/>
</dbReference>